<comment type="similarity">
    <text evidence="3">Belongs to the XPG/RAD2 endonuclease family. EXO1 subfamily.</text>
</comment>
<sequence length="778" mass="87514">MVPIHIKDLEGCCVAIDTYSWLHKGALSCSKELCKGQSTSKHIDYCMHRVNLLRHYGIRPILVFDGGPLPMKSEQESKRARSRKENLARAIEHESNGNNASAYECYQKAVDISPSVAYELIQVLKKENVYYVVAPYEADAQMTFLAVGKQVDVVITEDSDLIAFGCPRIIYKMDKFGQGVEFRYSMLQQNKELNFTGFTKQMLLEMCILSGCDYLQSLPGMGLKKAHTLIKKFRSYDKVIKHLKYSTAAVSPSYEESFRKAIMTFQHQRVYDPTIEDIVHLSDLTQDIGDDLDFLAKGIARGDLDPFTKMPIQGVNNGAGLADAGTYKLNNFNPEGERKKLDLPAQKNLLTNYFCFASLEAKRRFMAPRSIPKHRNPMIETCSTVEHISEDADACKTNCSPKSLLDYRCFGVASPSEGDVKHGVAAKSPESFESPSHVSHDKAEILGDNRSPQDPLLQQSRHSIPKLCMTLQKEREKFVADVGQGKTRKENTKVIVRSSYFQPKLAKENDEENIKEDVTTDKCDNIDSEREYKSASDAGEAKTRMKNRKTIVTSSYFLHKSVNENDQNNRNEKLIVKDDFMTRTYENAIPESASGDSYYKSAIMKRKVFPVESVQMENTNYKCMRMDASLPIRKNAYPCPSSKSSHLHLGIPPPTDQQRKSSIEVYGGWLPKLRSLLSSSISTLDNTTMETKAEGGKFGSNISHLENYSNIAEKSIERFVSVISSFKCSSSGSRASGLRAPLKEVQNTHTSRSNIGVDFSNFAYVPTNQKAPSAYRRR</sequence>
<keyword evidence="21" id="KW-1185">Reference proteome</keyword>
<evidence type="ECO:0000259" key="18">
    <source>
        <dbReference type="SMART" id="SM00484"/>
    </source>
</evidence>
<dbReference type="SUPFAM" id="SSF47807">
    <property type="entry name" value="5' to 3' exonuclease, C-terminal subdomain"/>
    <property type="match status" value="1"/>
</dbReference>
<dbReference type="GO" id="GO:0046872">
    <property type="term" value="F:metal ion binding"/>
    <property type="evidence" value="ECO:0007669"/>
    <property type="project" value="UniProtKB-KW"/>
</dbReference>
<keyword evidence="6" id="KW-0479">Metal-binding</keyword>
<dbReference type="Pfam" id="PF00752">
    <property type="entry name" value="XPG_N"/>
    <property type="match status" value="1"/>
</dbReference>
<evidence type="ECO:0000256" key="7">
    <source>
        <dbReference type="ARBA" id="ARBA00022763"/>
    </source>
</evidence>
<dbReference type="Gene3D" id="3.40.50.1010">
    <property type="entry name" value="5'-nuclease"/>
    <property type="match status" value="1"/>
</dbReference>
<dbReference type="PROSITE" id="PS00841">
    <property type="entry name" value="XPG_1"/>
    <property type="match status" value="1"/>
</dbReference>
<accession>A0A7J0G8M8</accession>
<dbReference type="SMART" id="SM00279">
    <property type="entry name" value="HhH2"/>
    <property type="match status" value="1"/>
</dbReference>
<keyword evidence="12" id="KW-0267">Excision nuclease</keyword>
<keyword evidence="14" id="KW-0234">DNA repair</keyword>
<dbReference type="InterPro" id="IPR029060">
    <property type="entry name" value="PIN-like_dom_sf"/>
</dbReference>
<dbReference type="EMBL" id="BJWL01000019">
    <property type="protein sequence ID" value="GFZ07157.1"/>
    <property type="molecule type" value="Genomic_DNA"/>
</dbReference>
<evidence type="ECO:0000256" key="17">
    <source>
        <dbReference type="SAM" id="MobiDB-lite"/>
    </source>
</evidence>
<keyword evidence="7" id="KW-0227">DNA damage</keyword>
<gene>
    <name evidence="20" type="ORF">Acr_19g0000940</name>
</gene>
<keyword evidence="10 20" id="KW-0269">Exonuclease</keyword>
<evidence type="ECO:0000313" key="20">
    <source>
        <dbReference type="EMBL" id="GFZ07157.1"/>
    </source>
</evidence>
<feature type="domain" description="XPG-I" evidence="18">
    <location>
        <begin position="125"/>
        <end position="195"/>
    </location>
</feature>
<reference evidence="20 21" key="1">
    <citation type="submission" date="2019-07" db="EMBL/GenBank/DDBJ databases">
        <title>De Novo Assembly of kiwifruit Actinidia rufa.</title>
        <authorList>
            <person name="Sugita-Konishi S."/>
            <person name="Sato K."/>
            <person name="Mori E."/>
            <person name="Abe Y."/>
            <person name="Kisaki G."/>
            <person name="Hamano K."/>
            <person name="Suezawa K."/>
            <person name="Otani M."/>
            <person name="Fukuda T."/>
            <person name="Manabe T."/>
            <person name="Gomi K."/>
            <person name="Tabuchi M."/>
            <person name="Akimitsu K."/>
            <person name="Kataoka I."/>
        </authorList>
    </citation>
    <scope>NUCLEOTIDE SEQUENCE [LARGE SCALE GENOMIC DNA]</scope>
    <source>
        <strain evidence="21">cv. Fuchu</strain>
    </source>
</reference>
<evidence type="ECO:0000256" key="14">
    <source>
        <dbReference type="ARBA" id="ARBA00023204"/>
    </source>
</evidence>
<organism evidence="20 21">
    <name type="scientific">Actinidia rufa</name>
    <dbReference type="NCBI Taxonomy" id="165716"/>
    <lineage>
        <taxon>Eukaryota</taxon>
        <taxon>Viridiplantae</taxon>
        <taxon>Streptophyta</taxon>
        <taxon>Embryophyta</taxon>
        <taxon>Tracheophyta</taxon>
        <taxon>Spermatophyta</taxon>
        <taxon>Magnoliopsida</taxon>
        <taxon>eudicotyledons</taxon>
        <taxon>Gunneridae</taxon>
        <taxon>Pentapetalae</taxon>
        <taxon>asterids</taxon>
        <taxon>Ericales</taxon>
        <taxon>Actinidiaceae</taxon>
        <taxon>Actinidia</taxon>
    </lineage>
</organism>
<protein>
    <recommendedName>
        <fullName evidence="4">Exonuclease 1</fullName>
    </recommendedName>
</protein>
<evidence type="ECO:0000256" key="16">
    <source>
        <dbReference type="ARBA" id="ARBA00060210"/>
    </source>
</evidence>
<dbReference type="GO" id="GO:0005634">
    <property type="term" value="C:nucleus"/>
    <property type="evidence" value="ECO:0007669"/>
    <property type="project" value="UniProtKB-SubCell"/>
</dbReference>
<evidence type="ECO:0000256" key="5">
    <source>
        <dbReference type="ARBA" id="ARBA00022722"/>
    </source>
</evidence>
<dbReference type="OrthoDB" id="26491at2759"/>
<dbReference type="InterPro" id="IPR037315">
    <property type="entry name" value="EXO1_H3TH"/>
</dbReference>
<evidence type="ECO:0000256" key="12">
    <source>
        <dbReference type="ARBA" id="ARBA00022881"/>
    </source>
</evidence>
<keyword evidence="11" id="KW-0460">Magnesium</keyword>
<dbReference type="InterPro" id="IPR008918">
    <property type="entry name" value="HhH2"/>
</dbReference>
<comment type="function">
    <text evidence="16">Putative 5'-&gt;3' double-stranded DNA exonuclease which may also contain a cryptic 3'-&gt;5' double-stranded DNA exonuclease activity. May be involved in DNA mismatch repair (MMR).</text>
</comment>
<evidence type="ECO:0000256" key="13">
    <source>
        <dbReference type="ARBA" id="ARBA00023125"/>
    </source>
</evidence>
<dbReference type="GO" id="GO:0017108">
    <property type="term" value="F:5'-flap endonuclease activity"/>
    <property type="evidence" value="ECO:0007669"/>
    <property type="project" value="TreeGrafter"/>
</dbReference>
<dbReference type="Pfam" id="PF00867">
    <property type="entry name" value="XPG_I"/>
    <property type="match status" value="1"/>
</dbReference>
<comment type="subcellular location">
    <subcellularLocation>
        <location evidence="2">Nucleus</location>
    </subcellularLocation>
</comment>
<dbReference type="FunFam" id="3.40.50.1010:FF:000002">
    <property type="entry name" value="Exonuclease 1, putative"/>
    <property type="match status" value="1"/>
</dbReference>
<dbReference type="PANTHER" id="PTHR11081">
    <property type="entry name" value="FLAP ENDONUCLEASE FAMILY MEMBER"/>
    <property type="match status" value="1"/>
</dbReference>
<evidence type="ECO:0000256" key="2">
    <source>
        <dbReference type="ARBA" id="ARBA00004123"/>
    </source>
</evidence>
<dbReference type="FunFam" id="1.10.150.20:FF:000011">
    <property type="entry name" value="exonuclease 1"/>
    <property type="match status" value="1"/>
</dbReference>
<proteinExistence type="inferred from homology"/>
<evidence type="ECO:0000256" key="6">
    <source>
        <dbReference type="ARBA" id="ARBA00022723"/>
    </source>
</evidence>
<dbReference type="InterPro" id="IPR036279">
    <property type="entry name" value="5-3_exonuclease_C_sf"/>
</dbReference>
<dbReference type="CDD" id="cd09908">
    <property type="entry name" value="H3TH_EXO1"/>
    <property type="match status" value="1"/>
</dbReference>
<name>A0A7J0G8M8_9ERIC</name>
<evidence type="ECO:0000256" key="10">
    <source>
        <dbReference type="ARBA" id="ARBA00022839"/>
    </source>
</evidence>
<dbReference type="InterPro" id="IPR044752">
    <property type="entry name" value="PIN-like_EXO1"/>
</dbReference>
<dbReference type="InterPro" id="IPR019974">
    <property type="entry name" value="XPG_CS"/>
</dbReference>
<evidence type="ECO:0000256" key="4">
    <source>
        <dbReference type="ARBA" id="ARBA00020324"/>
    </source>
</evidence>
<dbReference type="GO" id="GO:0006281">
    <property type="term" value="P:DNA repair"/>
    <property type="evidence" value="ECO:0007669"/>
    <property type="project" value="UniProtKB-KW"/>
</dbReference>
<dbReference type="GO" id="GO:0035312">
    <property type="term" value="F:5'-3' DNA exonuclease activity"/>
    <property type="evidence" value="ECO:0007669"/>
    <property type="project" value="InterPro"/>
</dbReference>
<dbReference type="SMART" id="SM00484">
    <property type="entry name" value="XPGI"/>
    <property type="match status" value="1"/>
</dbReference>
<dbReference type="AlphaFoldDB" id="A0A7J0G8M8"/>
<dbReference type="SMART" id="SM00485">
    <property type="entry name" value="XPGN"/>
    <property type="match status" value="1"/>
</dbReference>
<evidence type="ECO:0000313" key="21">
    <source>
        <dbReference type="Proteomes" id="UP000585474"/>
    </source>
</evidence>
<evidence type="ECO:0000256" key="9">
    <source>
        <dbReference type="ARBA" id="ARBA00022801"/>
    </source>
</evidence>
<evidence type="ECO:0000256" key="3">
    <source>
        <dbReference type="ARBA" id="ARBA00010563"/>
    </source>
</evidence>
<comment type="caution">
    <text evidence="20">The sequence shown here is derived from an EMBL/GenBank/DDBJ whole genome shotgun (WGS) entry which is preliminary data.</text>
</comment>
<dbReference type="SUPFAM" id="SSF88723">
    <property type="entry name" value="PIN domain-like"/>
    <property type="match status" value="1"/>
</dbReference>
<dbReference type="PANTHER" id="PTHR11081:SF65">
    <property type="entry name" value="DNA DAMAGE-INDUCIBLE PROTEIN DIN7-RELATED"/>
    <property type="match status" value="1"/>
</dbReference>
<keyword evidence="15" id="KW-0539">Nucleus</keyword>
<dbReference type="InterPro" id="IPR006086">
    <property type="entry name" value="XPG-I_dom"/>
</dbReference>
<keyword evidence="9" id="KW-0378">Hydrolase</keyword>
<dbReference type="Proteomes" id="UP000585474">
    <property type="component" value="Unassembled WGS sequence"/>
</dbReference>
<dbReference type="Gene3D" id="1.10.150.20">
    <property type="entry name" value="5' to 3' exonuclease, C-terminal subdomain"/>
    <property type="match status" value="1"/>
</dbReference>
<dbReference type="PRINTS" id="PR00853">
    <property type="entry name" value="XPGRADSUPER"/>
</dbReference>
<evidence type="ECO:0000259" key="19">
    <source>
        <dbReference type="SMART" id="SM00485"/>
    </source>
</evidence>
<feature type="region of interest" description="Disordered" evidence="17">
    <location>
        <begin position="420"/>
        <end position="440"/>
    </location>
</feature>
<evidence type="ECO:0000256" key="1">
    <source>
        <dbReference type="ARBA" id="ARBA00001946"/>
    </source>
</evidence>
<dbReference type="CDD" id="cd09857">
    <property type="entry name" value="PIN_EXO1"/>
    <property type="match status" value="1"/>
</dbReference>
<keyword evidence="8" id="KW-0228">DNA excision</keyword>
<comment type="cofactor">
    <cofactor evidence="1">
        <name>Mg(2+)</name>
        <dbReference type="ChEBI" id="CHEBI:18420"/>
    </cofactor>
</comment>
<keyword evidence="13" id="KW-0238">DNA-binding</keyword>
<evidence type="ECO:0000256" key="15">
    <source>
        <dbReference type="ARBA" id="ARBA00023242"/>
    </source>
</evidence>
<evidence type="ECO:0000256" key="11">
    <source>
        <dbReference type="ARBA" id="ARBA00022842"/>
    </source>
</evidence>
<dbReference type="InterPro" id="IPR006085">
    <property type="entry name" value="XPG_DNA_repair_N"/>
</dbReference>
<evidence type="ECO:0000256" key="8">
    <source>
        <dbReference type="ARBA" id="ARBA00022769"/>
    </source>
</evidence>
<dbReference type="GO" id="GO:0003677">
    <property type="term" value="F:DNA binding"/>
    <property type="evidence" value="ECO:0007669"/>
    <property type="project" value="UniProtKB-KW"/>
</dbReference>
<dbReference type="InterPro" id="IPR006084">
    <property type="entry name" value="XPG/Rad2"/>
</dbReference>
<feature type="domain" description="XPG N-terminal" evidence="19">
    <location>
        <begin position="1"/>
        <end position="86"/>
    </location>
</feature>
<keyword evidence="5" id="KW-0540">Nuclease</keyword>